<dbReference type="Gene3D" id="3.40.50.300">
    <property type="entry name" value="P-loop containing nucleotide triphosphate hydrolases"/>
    <property type="match status" value="1"/>
</dbReference>
<dbReference type="NCBIfam" id="TIGR01189">
    <property type="entry name" value="ccmA"/>
    <property type="match status" value="1"/>
</dbReference>
<dbReference type="RefSeq" id="WP_066688939.1">
    <property type="nucleotide sequence ID" value="NZ_CP117025.1"/>
</dbReference>
<dbReference type="PROSITE" id="PS50893">
    <property type="entry name" value="ABC_TRANSPORTER_2"/>
    <property type="match status" value="1"/>
</dbReference>
<evidence type="ECO:0000313" key="9">
    <source>
        <dbReference type="Proteomes" id="UP000076609"/>
    </source>
</evidence>
<dbReference type="SUPFAM" id="SSF52540">
    <property type="entry name" value="P-loop containing nucleoside triphosphate hydrolases"/>
    <property type="match status" value="1"/>
</dbReference>
<dbReference type="Pfam" id="PF00005">
    <property type="entry name" value="ABC_tran"/>
    <property type="match status" value="1"/>
</dbReference>
<keyword evidence="5" id="KW-1278">Translocase</keyword>
<sequence length="187" mass="19046">MILSLAHVTGRRGGRALFRDLSFDLCAGEAVLVQGPNGVGKSTLVRIAAGLLPPAEGRVARDGAVALLAEAAALDASVSLGTALDFWAGLDGARDRLPAALSAMDIASLADVPVRMLSTGQKRRAAIARVIASGAPLWLLDEPANGLDAASLDRLETAIARHRDGGGAVLVASHVAVALPHAKVVTL</sequence>
<evidence type="ECO:0000256" key="4">
    <source>
        <dbReference type="ARBA" id="ARBA00022840"/>
    </source>
</evidence>
<proteinExistence type="predicted"/>
<keyword evidence="6" id="KW-0472">Membrane</keyword>
<comment type="caution">
    <text evidence="8">The sequence shown here is derived from an EMBL/GenBank/DDBJ whole genome shotgun (WGS) entry which is preliminary data.</text>
</comment>
<reference evidence="9" key="1">
    <citation type="submission" date="2016-01" db="EMBL/GenBank/DDBJ databases">
        <title>Draft genome of Chromobacterium sp. F49.</title>
        <authorList>
            <person name="Hong K.W."/>
        </authorList>
    </citation>
    <scope>NUCLEOTIDE SEQUENCE [LARGE SCALE GENOMIC DNA]</scope>
    <source>
        <strain evidence="9">CN3</strain>
    </source>
</reference>
<evidence type="ECO:0000256" key="6">
    <source>
        <dbReference type="ARBA" id="ARBA00023136"/>
    </source>
</evidence>
<accession>A0ABR5YEQ4</accession>
<dbReference type="SMART" id="SM00382">
    <property type="entry name" value="AAA"/>
    <property type="match status" value="1"/>
</dbReference>
<keyword evidence="3" id="KW-0201">Cytochrome c-type biogenesis</keyword>
<evidence type="ECO:0000256" key="5">
    <source>
        <dbReference type="ARBA" id="ARBA00022967"/>
    </source>
</evidence>
<dbReference type="PANTHER" id="PTHR43499:SF1">
    <property type="entry name" value="ABC TRANSPORTER I FAMILY MEMBER 1"/>
    <property type="match status" value="1"/>
</dbReference>
<organism evidence="8 9">
    <name type="scientific">Sphingomonas hankookensis</name>
    <dbReference type="NCBI Taxonomy" id="563996"/>
    <lineage>
        <taxon>Bacteria</taxon>
        <taxon>Pseudomonadati</taxon>
        <taxon>Pseudomonadota</taxon>
        <taxon>Alphaproteobacteria</taxon>
        <taxon>Sphingomonadales</taxon>
        <taxon>Sphingomonadaceae</taxon>
        <taxon>Sphingomonas</taxon>
    </lineage>
</organism>
<protein>
    <submittedName>
        <fullName evidence="8">Heme ABC transporter ATP-binding protein CcmA</fullName>
    </submittedName>
</protein>
<keyword evidence="2" id="KW-0547">Nucleotide-binding</keyword>
<evidence type="ECO:0000256" key="3">
    <source>
        <dbReference type="ARBA" id="ARBA00022748"/>
    </source>
</evidence>
<keyword evidence="9" id="KW-1185">Reference proteome</keyword>
<dbReference type="InterPro" id="IPR003439">
    <property type="entry name" value="ABC_transporter-like_ATP-bd"/>
</dbReference>
<dbReference type="GO" id="GO:0005524">
    <property type="term" value="F:ATP binding"/>
    <property type="evidence" value="ECO:0007669"/>
    <property type="project" value="UniProtKB-KW"/>
</dbReference>
<keyword evidence="1" id="KW-0813">Transport</keyword>
<dbReference type="EMBL" id="LQQO01000005">
    <property type="protein sequence ID" value="KZE17821.1"/>
    <property type="molecule type" value="Genomic_DNA"/>
</dbReference>
<dbReference type="InterPro" id="IPR005895">
    <property type="entry name" value="ABC_transptr_haem_export_CcmA"/>
</dbReference>
<gene>
    <name evidence="8" type="ORF">AVT10_10965</name>
</gene>
<dbReference type="PANTHER" id="PTHR43499">
    <property type="entry name" value="ABC TRANSPORTER I FAMILY MEMBER 1"/>
    <property type="match status" value="1"/>
</dbReference>
<dbReference type="Proteomes" id="UP000076609">
    <property type="component" value="Unassembled WGS sequence"/>
</dbReference>
<evidence type="ECO:0000256" key="2">
    <source>
        <dbReference type="ARBA" id="ARBA00022741"/>
    </source>
</evidence>
<evidence type="ECO:0000256" key="1">
    <source>
        <dbReference type="ARBA" id="ARBA00022448"/>
    </source>
</evidence>
<keyword evidence="4 8" id="KW-0067">ATP-binding</keyword>
<evidence type="ECO:0000259" key="7">
    <source>
        <dbReference type="PROSITE" id="PS50893"/>
    </source>
</evidence>
<feature type="domain" description="ABC transporter" evidence="7">
    <location>
        <begin position="3"/>
        <end position="187"/>
    </location>
</feature>
<evidence type="ECO:0000313" key="8">
    <source>
        <dbReference type="EMBL" id="KZE17821.1"/>
    </source>
</evidence>
<dbReference type="InterPro" id="IPR003593">
    <property type="entry name" value="AAA+_ATPase"/>
</dbReference>
<name>A0ABR5YEQ4_9SPHN</name>
<dbReference type="InterPro" id="IPR027417">
    <property type="entry name" value="P-loop_NTPase"/>
</dbReference>